<protein>
    <submittedName>
        <fullName evidence="1">Uncharacterized protein</fullName>
    </submittedName>
</protein>
<name>A0A5C6TNK8_FUSOC</name>
<dbReference type="EMBL" id="VMNF01000003">
    <property type="protein sequence ID" value="TXC12182.1"/>
    <property type="molecule type" value="Genomic_DNA"/>
</dbReference>
<comment type="caution">
    <text evidence="1">The sequence shown here is derived from an EMBL/GenBank/DDBJ whole genome shotgun (WGS) entry which is preliminary data.</text>
</comment>
<gene>
    <name evidence="1" type="ORF">FocTR4_00006977</name>
</gene>
<dbReference type="AlphaFoldDB" id="A0A5C6TNK8"/>
<reference evidence="1 2" key="1">
    <citation type="submission" date="2019-07" db="EMBL/GenBank/DDBJ databases">
        <title>The First High-Quality Draft Genome Sequence of the Causal Agent of the Current Panama Disease Epidemic.</title>
        <authorList>
            <person name="Warmington R.J."/>
            <person name="Kay W."/>
            <person name="Jeffries A."/>
            <person name="Bebber D."/>
            <person name="Moore K."/>
            <person name="Studholme D.J."/>
        </authorList>
    </citation>
    <scope>NUCLEOTIDE SEQUENCE [LARGE SCALE GENOMIC DNA]</scope>
    <source>
        <strain evidence="1 2">TR4</strain>
    </source>
</reference>
<sequence length="110" mass="11607">MCTVSLSCRTSLLVSSGHCTPYGQELTIFGTLITPCPLLTLGFLQTSLTPCAYAGTVTIISGEGQMALNGCSFCVATGRVGEKTNKNNKKKANEKVADKVTEKVEVMQLG</sequence>
<evidence type="ECO:0000313" key="2">
    <source>
        <dbReference type="Proteomes" id="UP000321331"/>
    </source>
</evidence>
<accession>A0A5C6TNK8</accession>
<dbReference type="Proteomes" id="UP000321331">
    <property type="component" value="Unassembled WGS sequence"/>
</dbReference>
<proteinExistence type="predicted"/>
<evidence type="ECO:0000313" key="1">
    <source>
        <dbReference type="EMBL" id="TXC12182.1"/>
    </source>
</evidence>
<organism evidence="1 2">
    <name type="scientific">Fusarium oxysporum f. sp. cubense</name>
    <dbReference type="NCBI Taxonomy" id="61366"/>
    <lineage>
        <taxon>Eukaryota</taxon>
        <taxon>Fungi</taxon>
        <taxon>Dikarya</taxon>
        <taxon>Ascomycota</taxon>
        <taxon>Pezizomycotina</taxon>
        <taxon>Sordariomycetes</taxon>
        <taxon>Hypocreomycetidae</taxon>
        <taxon>Hypocreales</taxon>
        <taxon>Nectriaceae</taxon>
        <taxon>Fusarium</taxon>
        <taxon>Fusarium oxysporum species complex</taxon>
    </lineage>
</organism>